<organism evidence="3 4">
    <name type="scientific">Drechslerella dactyloides</name>
    <name type="common">Nematode-trapping fungus</name>
    <name type="synonym">Arthrobotrys dactyloides</name>
    <dbReference type="NCBI Taxonomy" id="74499"/>
    <lineage>
        <taxon>Eukaryota</taxon>
        <taxon>Fungi</taxon>
        <taxon>Dikarya</taxon>
        <taxon>Ascomycota</taxon>
        <taxon>Pezizomycotina</taxon>
        <taxon>Orbiliomycetes</taxon>
        <taxon>Orbiliales</taxon>
        <taxon>Orbiliaceae</taxon>
        <taxon>Drechslerella</taxon>
    </lineage>
</organism>
<reference evidence="3" key="1">
    <citation type="submission" date="2023-01" db="EMBL/GenBank/DDBJ databases">
        <title>The chitinases involved in constricting ring structure development in the nematode-trapping fungus Drechslerella dactyloides.</title>
        <authorList>
            <person name="Wang R."/>
            <person name="Zhang L."/>
            <person name="Tang P."/>
            <person name="Li S."/>
            <person name="Liang L."/>
        </authorList>
    </citation>
    <scope>NUCLEOTIDE SEQUENCE</scope>
    <source>
        <strain evidence="3">YMF1.00031</strain>
    </source>
</reference>
<protein>
    <submittedName>
        <fullName evidence="3">Uncharacterized protein</fullName>
    </submittedName>
</protein>
<feature type="compositionally biased region" description="Polar residues" evidence="1">
    <location>
        <begin position="173"/>
        <end position="188"/>
    </location>
</feature>
<sequence>MTPVYYGIPSPDEFVGNENAHEEELEVDPQTFPFMRRSSDRDADESFSDDDSATVSSSDSVYLVEDGEPDNLPYNHQHPDNCDEDNCTFCRIARIEANVLQFNAELQRLTRQFHILFPSDGDGADASAASSTGADASDADANNADVSDAGGADANGTDTDATDADGTDEPGTSQISSETTTAAASGNHTAAPEAESSSTDASSSSSPDATHPQTSWSSITKLLVSIITTFVSFYGMLVVWMLVITLIIKLVAKTGILGWVDILGIGGPAANTAGSYTGSGLGYSLSYPGHQLPSTEGFEASESSEEEVAEESESSGSSEEEPVTKPDAGTPTSLN</sequence>
<gene>
    <name evidence="3" type="ORF">Dda_2539</name>
</gene>
<name>A0AAD6IZS4_DREDA</name>
<dbReference type="Proteomes" id="UP001221413">
    <property type="component" value="Unassembled WGS sequence"/>
</dbReference>
<keyword evidence="2" id="KW-0812">Transmembrane</keyword>
<feature type="region of interest" description="Disordered" evidence="1">
    <location>
        <begin position="1"/>
        <end position="77"/>
    </location>
</feature>
<evidence type="ECO:0000256" key="2">
    <source>
        <dbReference type="SAM" id="Phobius"/>
    </source>
</evidence>
<proteinExistence type="predicted"/>
<keyword evidence="4" id="KW-1185">Reference proteome</keyword>
<keyword evidence="2" id="KW-0472">Membrane</keyword>
<feature type="region of interest" description="Disordered" evidence="1">
    <location>
        <begin position="292"/>
        <end position="335"/>
    </location>
</feature>
<feature type="compositionally biased region" description="Acidic residues" evidence="1">
    <location>
        <begin position="302"/>
        <end position="321"/>
    </location>
</feature>
<feature type="compositionally biased region" description="Low complexity" evidence="1">
    <location>
        <begin position="123"/>
        <end position="159"/>
    </location>
</feature>
<evidence type="ECO:0000256" key="1">
    <source>
        <dbReference type="SAM" id="MobiDB-lite"/>
    </source>
</evidence>
<comment type="caution">
    <text evidence="3">The sequence shown here is derived from an EMBL/GenBank/DDBJ whole genome shotgun (WGS) entry which is preliminary data.</text>
</comment>
<evidence type="ECO:0000313" key="3">
    <source>
        <dbReference type="EMBL" id="KAJ6261740.1"/>
    </source>
</evidence>
<feature type="region of interest" description="Disordered" evidence="1">
    <location>
        <begin position="123"/>
        <end position="214"/>
    </location>
</feature>
<feature type="compositionally biased region" description="Acidic residues" evidence="1">
    <location>
        <begin position="42"/>
        <end position="52"/>
    </location>
</feature>
<dbReference type="AlphaFoldDB" id="A0AAD6IZS4"/>
<feature type="compositionally biased region" description="Low complexity" evidence="1">
    <location>
        <begin position="189"/>
        <end position="209"/>
    </location>
</feature>
<feature type="transmembrane region" description="Helical" evidence="2">
    <location>
        <begin position="222"/>
        <end position="248"/>
    </location>
</feature>
<accession>A0AAD6IZS4</accession>
<evidence type="ECO:0000313" key="4">
    <source>
        <dbReference type="Proteomes" id="UP001221413"/>
    </source>
</evidence>
<keyword evidence="2" id="KW-1133">Transmembrane helix</keyword>
<dbReference type="EMBL" id="JAQGDS010000003">
    <property type="protein sequence ID" value="KAJ6261740.1"/>
    <property type="molecule type" value="Genomic_DNA"/>
</dbReference>